<dbReference type="PaxDb" id="121845-A0A3Q0J272"/>
<evidence type="ECO:0000256" key="1">
    <source>
        <dbReference type="SAM" id="SignalP"/>
    </source>
</evidence>
<feature type="chain" id="PRO_5018020323" evidence="1">
    <location>
        <begin position="23"/>
        <end position="317"/>
    </location>
</feature>
<dbReference type="PANTHER" id="PTHR46560:SF6">
    <property type="entry name" value="ZYE"/>
    <property type="match status" value="1"/>
</dbReference>
<feature type="signal peptide" evidence="1">
    <location>
        <begin position="1"/>
        <end position="22"/>
    </location>
</feature>
<dbReference type="AlphaFoldDB" id="A0A3Q0J272"/>
<dbReference type="PANTHER" id="PTHR46560">
    <property type="entry name" value="CYPHER, ISOFORM B"/>
    <property type="match status" value="1"/>
</dbReference>
<accession>A0A3Q0J272</accession>
<keyword evidence="1" id="KW-0732">Signal</keyword>
<protein>
    <submittedName>
        <fullName evidence="4">Uncharacterized protein LOC103511193</fullName>
    </submittedName>
</protein>
<name>A0A3Q0J272_DIACI</name>
<dbReference type="InterPro" id="IPR001507">
    <property type="entry name" value="ZP_dom"/>
</dbReference>
<dbReference type="STRING" id="121845.A0A3Q0J272"/>
<evidence type="ECO:0000313" key="4">
    <source>
        <dbReference type="RefSeq" id="XP_026680815.1"/>
    </source>
</evidence>
<evidence type="ECO:0000313" key="3">
    <source>
        <dbReference type="Proteomes" id="UP000079169"/>
    </source>
</evidence>
<feature type="domain" description="ZP" evidence="2">
    <location>
        <begin position="96"/>
        <end position="317"/>
    </location>
</feature>
<dbReference type="RefSeq" id="XP_026680815.1">
    <property type="nucleotide sequence ID" value="XM_026825014.1"/>
</dbReference>
<dbReference type="Proteomes" id="UP000079169">
    <property type="component" value="Unplaced"/>
</dbReference>
<proteinExistence type="predicted"/>
<evidence type="ECO:0000259" key="2">
    <source>
        <dbReference type="PROSITE" id="PS51034"/>
    </source>
</evidence>
<dbReference type="GeneID" id="103511193"/>
<keyword evidence="3" id="KW-1185">Reference proteome</keyword>
<sequence length="317" mass="35490">MTTGWLLTTVLLGVLCFHISTALEKLTDGINPIDVAQDDDLDEHGLVTRSSNPKDGVLMPSRRTRQFGRRIKTRQNGAYQAETSRHHVDLKKIDVDCFPDGQGMAVSLEFLEPFNGIVYSKGQRNNPNCVYVLAGSNQNVYQFNIPAKECGTKPSPGECREGSCGFGRAVENTIIIQTDEQVLESWDLARKLSCPTSLINDKTVFFKPIEVDMLEVVSVPSGNSGTIDCWMDIQRGTYPQISPIDGIIKIGEALTLLIYIKDSEGKYDVRIRDCWAYATEDYESPETTKIQLTDAEGCPRKKKLIGFWNKNVERKQD</sequence>
<organism evidence="3 4">
    <name type="scientific">Diaphorina citri</name>
    <name type="common">Asian citrus psyllid</name>
    <dbReference type="NCBI Taxonomy" id="121845"/>
    <lineage>
        <taxon>Eukaryota</taxon>
        <taxon>Metazoa</taxon>
        <taxon>Ecdysozoa</taxon>
        <taxon>Arthropoda</taxon>
        <taxon>Hexapoda</taxon>
        <taxon>Insecta</taxon>
        <taxon>Pterygota</taxon>
        <taxon>Neoptera</taxon>
        <taxon>Paraneoptera</taxon>
        <taxon>Hemiptera</taxon>
        <taxon>Sternorrhyncha</taxon>
        <taxon>Psylloidea</taxon>
        <taxon>Psyllidae</taxon>
        <taxon>Diaphorininae</taxon>
        <taxon>Diaphorina</taxon>
    </lineage>
</organism>
<dbReference type="KEGG" id="dci:103511193"/>
<gene>
    <name evidence="4" type="primary">LOC103511193</name>
</gene>
<dbReference type="PROSITE" id="PS51034">
    <property type="entry name" value="ZP_2"/>
    <property type="match status" value="1"/>
</dbReference>
<reference evidence="4" key="1">
    <citation type="submission" date="2025-08" db="UniProtKB">
        <authorList>
            <consortium name="RefSeq"/>
        </authorList>
    </citation>
    <scope>IDENTIFICATION</scope>
</reference>